<dbReference type="InterPro" id="IPR011990">
    <property type="entry name" value="TPR-like_helical_dom_sf"/>
</dbReference>
<dbReference type="SUPFAM" id="SSF48452">
    <property type="entry name" value="TPR-like"/>
    <property type="match status" value="1"/>
</dbReference>
<organism evidence="1 2">
    <name type="scientific">Hymenobacter artigasi</name>
    <dbReference type="NCBI Taxonomy" id="2719616"/>
    <lineage>
        <taxon>Bacteria</taxon>
        <taxon>Pseudomonadati</taxon>
        <taxon>Bacteroidota</taxon>
        <taxon>Cytophagia</taxon>
        <taxon>Cytophagales</taxon>
        <taxon>Hymenobacteraceae</taxon>
        <taxon>Hymenobacter</taxon>
    </lineage>
</organism>
<dbReference type="Gene3D" id="1.25.40.390">
    <property type="match status" value="1"/>
</dbReference>
<dbReference type="PROSITE" id="PS51257">
    <property type="entry name" value="PROKAR_LIPOPROTEIN"/>
    <property type="match status" value="1"/>
</dbReference>
<evidence type="ECO:0008006" key="3">
    <source>
        <dbReference type="Google" id="ProtNLM"/>
    </source>
</evidence>
<protein>
    <recommendedName>
        <fullName evidence="3">SusD/RagB family nutrient-binding outer membrane lipoprotein</fullName>
    </recommendedName>
</protein>
<dbReference type="InterPro" id="IPR041662">
    <property type="entry name" value="SusD-like_2"/>
</dbReference>
<dbReference type="RefSeq" id="WP_235955382.1">
    <property type="nucleotide sequence ID" value="NZ_JAAVTK010000002.1"/>
</dbReference>
<comment type="caution">
    <text evidence="1">The sequence shown here is derived from an EMBL/GenBank/DDBJ whole genome shotgun (WGS) entry which is preliminary data.</text>
</comment>
<evidence type="ECO:0000313" key="1">
    <source>
        <dbReference type="EMBL" id="NKI88157.1"/>
    </source>
</evidence>
<sequence length="528" mass="56512">MNNKKLIGITLAATVAFSTMSCNRDKFLDINTTPNSPTAVSMPVLLTSTVINTGFLATNDYGRATALLTQQYAGIANQPAAYDVYILRGSFDNQWNTELYGGTLINSQTLIDLAATKNSPAYSGIAKLLKAYNFSVATDLYGDVPYSQALQGNANLHPRYDKQEDIYKGNSALGITGLIDLVKDGLADLEKTSSAKPGVSDDPAYGKSADNIAQWKKMGNMLLLKFANTISNREPALATTLINAASAKAFAANTDDFEVPFGSSVGNQNPLYLYNFVTRQDDQMLSQTILDKMNANNDPRLPIYYTPTPTPATTPTAVNATGTPTRIPGPLVGGVPTPTTLTFTGYINGNNVPVPSRPLGYRSRYNTYITGVSGEAPARLLTNAQRLFILAESALTLPGVTLPNGSNAQSLYQAGIKASMTKAGITSAAVDAYLLANPSVAILSATTETAKEQIITQKWISWVGNGIEAYNDYRRTSYPTLAPALNASGDDATLPKRFPYPLSELTANAGAENQDASIRTSVKVWWGK</sequence>
<name>A0ABX1HG69_9BACT</name>
<evidence type="ECO:0000313" key="2">
    <source>
        <dbReference type="Proteomes" id="UP000717634"/>
    </source>
</evidence>
<gene>
    <name evidence="1" type="ORF">HBN54_000744</name>
</gene>
<keyword evidence="2" id="KW-1185">Reference proteome</keyword>
<dbReference type="Pfam" id="PF12771">
    <property type="entry name" value="SusD-like_2"/>
    <property type="match status" value="1"/>
</dbReference>
<dbReference type="EMBL" id="JAAVTK010000002">
    <property type="protein sequence ID" value="NKI88157.1"/>
    <property type="molecule type" value="Genomic_DNA"/>
</dbReference>
<accession>A0ABX1HG69</accession>
<dbReference type="Proteomes" id="UP000717634">
    <property type="component" value="Unassembled WGS sequence"/>
</dbReference>
<reference evidence="1 2" key="1">
    <citation type="submission" date="2020-03" db="EMBL/GenBank/DDBJ databases">
        <title>Genomic Encyclopedia of Type Strains, Phase IV (KMG-V): Genome sequencing to study the core and pangenomes of soil and plant-associated prokaryotes.</title>
        <authorList>
            <person name="Whitman W."/>
        </authorList>
    </citation>
    <scope>NUCLEOTIDE SEQUENCE [LARGE SCALE GENOMIC DNA]</scope>
    <source>
        <strain evidence="1 2">1B</strain>
    </source>
</reference>
<proteinExistence type="predicted"/>